<protein>
    <submittedName>
        <fullName evidence="1">Uncharacterized protein</fullName>
    </submittedName>
</protein>
<evidence type="ECO:0000313" key="1">
    <source>
        <dbReference type="EMBL" id="GFH44637.1"/>
    </source>
</evidence>
<dbReference type="Gene3D" id="3.80.10.10">
    <property type="entry name" value="Ribonuclease Inhibitor"/>
    <property type="match status" value="1"/>
</dbReference>
<dbReference type="EMBL" id="BLLK01000020">
    <property type="protein sequence ID" value="GFH44637.1"/>
    <property type="molecule type" value="Genomic_DNA"/>
</dbReference>
<keyword evidence="2" id="KW-1185">Reference proteome</keyword>
<sequence>MESESEGILAVYTTKEHTLSLHRGLIKQKRRAVGLVDGGVTNDAPGREDHFPIDKILNSVEVEIEKANASMKEDERNIKKAIAGIQGNENEEPPETHENYDKLNRAVRGAFASSIPCIVGAFKNGTEIWDRVLSAIYNGMTKSMTLDFARTKLSDLNGEACADLFRHLPKGLEELNIGHCPFQRIAMDALIDWLENPDTNLKKLHIRSTCIGGSSDGMECGIRLAKILARDDCQLEGMALSRTDLIGSRNVNVWINSLHQNQSLQDYFNLEVMNSLVQQVEETDINALMDPPKNRWGVGSVGKINWNGSTFPDATLSEAEMEQLQTVSTVFHPK</sequence>
<dbReference type="AlphaFoldDB" id="A0AAD3CEH4"/>
<dbReference type="Proteomes" id="UP001054902">
    <property type="component" value="Unassembled WGS sequence"/>
</dbReference>
<dbReference type="SUPFAM" id="SSF52047">
    <property type="entry name" value="RNI-like"/>
    <property type="match status" value="1"/>
</dbReference>
<name>A0AAD3CEH4_9STRA</name>
<evidence type="ECO:0000313" key="2">
    <source>
        <dbReference type="Proteomes" id="UP001054902"/>
    </source>
</evidence>
<dbReference type="InterPro" id="IPR032675">
    <property type="entry name" value="LRR_dom_sf"/>
</dbReference>
<organism evidence="1 2">
    <name type="scientific">Chaetoceros tenuissimus</name>
    <dbReference type="NCBI Taxonomy" id="426638"/>
    <lineage>
        <taxon>Eukaryota</taxon>
        <taxon>Sar</taxon>
        <taxon>Stramenopiles</taxon>
        <taxon>Ochrophyta</taxon>
        <taxon>Bacillariophyta</taxon>
        <taxon>Coscinodiscophyceae</taxon>
        <taxon>Chaetocerotophycidae</taxon>
        <taxon>Chaetocerotales</taxon>
        <taxon>Chaetocerotaceae</taxon>
        <taxon>Chaetoceros</taxon>
    </lineage>
</organism>
<accession>A0AAD3CEH4</accession>
<reference evidence="1 2" key="1">
    <citation type="journal article" date="2021" name="Sci. Rep.">
        <title>The genome of the diatom Chaetoceros tenuissimus carries an ancient integrated fragment of an extant virus.</title>
        <authorList>
            <person name="Hongo Y."/>
            <person name="Kimura K."/>
            <person name="Takaki Y."/>
            <person name="Yoshida Y."/>
            <person name="Baba S."/>
            <person name="Kobayashi G."/>
            <person name="Nagasaki K."/>
            <person name="Hano T."/>
            <person name="Tomaru Y."/>
        </authorList>
    </citation>
    <scope>NUCLEOTIDE SEQUENCE [LARGE SCALE GENOMIC DNA]</scope>
    <source>
        <strain evidence="1 2">NIES-3715</strain>
    </source>
</reference>
<gene>
    <name evidence="1" type="ORF">CTEN210_01111</name>
</gene>
<proteinExistence type="predicted"/>
<comment type="caution">
    <text evidence="1">The sequence shown here is derived from an EMBL/GenBank/DDBJ whole genome shotgun (WGS) entry which is preliminary data.</text>
</comment>